<dbReference type="InterPro" id="IPR002701">
    <property type="entry name" value="CM_II_prokaryot"/>
</dbReference>
<evidence type="ECO:0000256" key="6">
    <source>
        <dbReference type="ARBA" id="ARBA00023141"/>
    </source>
</evidence>
<dbReference type="GO" id="GO:0005524">
    <property type="term" value="F:ATP binding"/>
    <property type="evidence" value="ECO:0007669"/>
    <property type="project" value="UniProtKB-UniRule"/>
</dbReference>
<dbReference type="eggNOG" id="COG0703">
    <property type="taxonomic scope" value="Bacteria"/>
</dbReference>
<dbReference type="SUPFAM" id="SSF48600">
    <property type="entry name" value="Chorismate mutase II"/>
    <property type="match status" value="1"/>
</dbReference>
<feature type="binding site" evidence="7">
    <location>
        <position position="128"/>
    </location>
    <ligand>
        <name>Mg(2+)</name>
        <dbReference type="ChEBI" id="CHEBI:18420"/>
    </ligand>
</feature>
<dbReference type="Pfam" id="PF01817">
    <property type="entry name" value="CM_2"/>
    <property type="match status" value="1"/>
</dbReference>
<evidence type="ECO:0000256" key="4">
    <source>
        <dbReference type="ARBA" id="ARBA00022777"/>
    </source>
</evidence>
<keyword evidence="2 7" id="KW-0808">Transferase</keyword>
<dbReference type="eggNOG" id="COG1605">
    <property type="taxonomic scope" value="Bacteria"/>
</dbReference>
<dbReference type="EMBL" id="ABOU02000050">
    <property type="protein sequence ID" value="EDY31829.1"/>
    <property type="molecule type" value="Genomic_DNA"/>
</dbReference>
<evidence type="ECO:0000256" key="1">
    <source>
        <dbReference type="ARBA" id="ARBA00022605"/>
    </source>
</evidence>
<keyword evidence="10" id="KW-1185">Reference proteome</keyword>
<dbReference type="GO" id="GO:0004106">
    <property type="term" value="F:chorismate mutase activity"/>
    <property type="evidence" value="ECO:0007669"/>
    <property type="project" value="InterPro"/>
</dbReference>
<dbReference type="AlphaFoldDB" id="B5CSL5"/>
<dbReference type="SUPFAM" id="SSF52540">
    <property type="entry name" value="P-loop containing nucleoside triphosphate hydrolases"/>
    <property type="match status" value="1"/>
</dbReference>
<dbReference type="SMART" id="SM00830">
    <property type="entry name" value="CM_2"/>
    <property type="match status" value="1"/>
</dbReference>
<keyword evidence="6 7" id="KW-0057">Aromatic amino acid biosynthesis</keyword>
<dbReference type="HAMAP" id="MF_00109">
    <property type="entry name" value="Shikimate_kinase"/>
    <property type="match status" value="1"/>
</dbReference>
<dbReference type="InterPro" id="IPR000623">
    <property type="entry name" value="Shikimate_kinase/TSH1"/>
</dbReference>
<reference evidence="9 10" key="1">
    <citation type="submission" date="2008-08" db="EMBL/GenBank/DDBJ databases">
        <title>Draft genome sequence of Ruminococcus lactaris ATCC 29176.</title>
        <authorList>
            <person name="Sudarsanam P."/>
            <person name="Ley R."/>
            <person name="Guruge J."/>
            <person name="Turnbaugh P.J."/>
            <person name="Mahowald M."/>
            <person name="Liep D."/>
            <person name="Gordon J."/>
        </authorList>
    </citation>
    <scope>NUCLEOTIDE SEQUENCE [LARGE SCALE GENOMIC DNA]</scope>
    <source>
        <strain evidence="9 10">ATCC 29176</strain>
    </source>
</reference>
<comment type="caution">
    <text evidence="9">The sequence shown here is derived from an EMBL/GenBank/DDBJ whole genome shotgun (WGS) entry which is preliminary data.</text>
</comment>
<dbReference type="InterPro" id="IPR027417">
    <property type="entry name" value="P-loop_NTPase"/>
</dbReference>
<feature type="binding site" evidence="7">
    <location>
        <position position="170"/>
    </location>
    <ligand>
        <name>substrate</name>
    </ligand>
</feature>
<evidence type="ECO:0000256" key="7">
    <source>
        <dbReference type="HAMAP-Rule" id="MF_00109"/>
    </source>
</evidence>
<dbReference type="PANTHER" id="PTHR21087">
    <property type="entry name" value="SHIKIMATE KINASE"/>
    <property type="match status" value="1"/>
</dbReference>
<accession>B5CSL5</accession>
<protein>
    <recommendedName>
        <fullName evidence="7">Shikimate kinase</fullName>
        <shortName evidence="7">SK</shortName>
        <ecNumber evidence="7">2.7.1.71</ecNumber>
    </recommendedName>
</protein>
<keyword evidence="7" id="KW-0460">Magnesium</keyword>
<dbReference type="GO" id="GO:0009423">
    <property type="term" value="P:chorismate biosynthetic process"/>
    <property type="evidence" value="ECO:0007669"/>
    <property type="project" value="UniProtKB-UniRule"/>
</dbReference>
<dbReference type="GO" id="GO:0004765">
    <property type="term" value="F:shikimate kinase activity"/>
    <property type="evidence" value="ECO:0007669"/>
    <property type="project" value="UniProtKB-UniRule"/>
</dbReference>
<dbReference type="CDD" id="cd00464">
    <property type="entry name" value="SK"/>
    <property type="match status" value="1"/>
</dbReference>
<comment type="cofactor">
    <cofactor evidence="7">
        <name>Mg(2+)</name>
        <dbReference type="ChEBI" id="CHEBI:18420"/>
    </cofactor>
    <text evidence="7">Binds 1 Mg(2+) ion per subunit.</text>
</comment>
<evidence type="ECO:0000256" key="3">
    <source>
        <dbReference type="ARBA" id="ARBA00022741"/>
    </source>
</evidence>
<dbReference type="Pfam" id="PF01202">
    <property type="entry name" value="SKI"/>
    <property type="match status" value="1"/>
</dbReference>
<dbReference type="GO" id="GO:0005829">
    <property type="term" value="C:cytosol"/>
    <property type="evidence" value="ECO:0007669"/>
    <property type="project" value="TreeGrafter"/>
</dbReference>
<name>B5CSL5_9FIRM</name>
<proteinExistence type="inferred from homology"/>
<keyword evidence="7" id="KW-0963">Cytoplasm</keyword>
<keyword evidence="3 7" id="KW-0547">Nucleotide-binding</keyword>
<feature type="binding site" evidence="7">
    <location>
        <position position="249"/>
    </location>
    <ligand>
        <name>substrate</name>
    </ligand>
</feature>
<dbReference type="PRINTS" id="PR01100">
    <property type="entry name" value="SHIKIMTKNASE"/>
</dbReference>
<comment type="caution">
    <text evidence="7">Lacks conserved residue(s) required for the propagation of feature annotation.</text>
</comment>
<keyword evidence="5 7" id="KW-0067">ATP-binding</keyword>
<dbReference type="UniPathway" id="UPA00053">
    <property type="reaction ID" value="UER00088"/>
</dbReference>
<comment type="pathway">
    <text evidence="7">Metabolic intermediate biosynthesis; chorismate biosynthesis; chorismate from D-erythrose 4-phosphate and phosphoenolpyruvate: step 5/7.</text>
</comment>
<reference evidence="9 10" key="2">
    <citation type="submission" date="2008-08" db="EMBL/GenBank/DDBJ databases">
        <authorList>
            <person name="Fulton L."/>
            <person name="Clifton S."/>
            <person name="Fulton B."/>
            <person name="Xu J."/>
            <person name="Minx P."/>
            <person name="Pepin K.H."/>
            <person name="Johnson M."/>
            <person name="Bhonagiri V."/>
            <person name="Nash W.E."/>
            <person name="Mardis E.R."/>
            <person name="Wilson R.K."/>
        </authorList>
    </citation>
    <scope>NUCLEOTIDE SEQUENCE [LARGE SCALE GENOMIC DNA]</scope>
    <source>
        <strain evidence="9 10">ATCC 29176</strain>
    </source>
</reference>
<organism evidence="9 10">
    <name type="scientific">[Ruminococcus] lactaris ATCC 29176</name>
    <dbReference type="NCBI Taxonomy" id="471875"/>
    <lineage>
        <taxon>Bacteria</taxon>
        <taxon>Bacillati</taxon>
        <taxon>Bacillota</taxon>
        <taxon>Clostridia</taxon>
        <taxon>Lachnospirales</taxon>
        <taxon>Lachnospiraceae</taxon>
        <taxon>Mediterraneibacter</taxon>
    </lineage>
</organism>
<sequence>MDCATKKDFSGKSVRSIKKCGGFRMNDLEMYREQLALCDDKIIDALVERNAIIEKIMAYKETYGMPILQPAQEAKQERRLNEKLKDNKYQDEIHDVFKRILRNSKRIQARKLFSYNIVLIGFMGAGKSTISDYLSTMFDMKLVEMDQEIVEREEMSIPDIFATYGEEYFRNLETNLLKELQEGENCIISCGGGVAMREQNVVEMKKNGRVVLLTASPETIYERVKDSNDRPILNGNKNVPFITDMMEKRREKYEAAADVVIQTDNKSILEISEELISKLTELDEENV</sequence>
<comment type="similarity">
    <text evidence="7">Belongs to the shikimate kinase family.</text>
</comment>
<dbReference type="Proteomes" id="UP000003254">
    <property type="component" value="Unassembled WGS sequence"/>
</dbReference>
<dbReference type="InterPro" id="IPR031322">
    <property type="entry name" value="Shikimate/glucono_kinase"/>
</dbReference>
<dbReference type="InterPro" id="IPR036979">
    <property type="entry name" value="CM_dom_sf"/>
</dbReference>
<dbReference type="InterPro" id="IPR036263">
    <property type="entry name" value="Chorismate_II_sf"/>
</dbReference>
<dbReference type="PROSITE" id="PS51168">
    <property type="entry name" value="CHORISMATE_MUT_2"/>
    <property type="match status" value="1"/>
</dbReference>
<keyword evidence="1 7" id="KW-0028">Amino-acid biosynthesis</keyword>
<comment type="subunit">
    <text evidence="7">Monomer.</text>
</comment>
<dbReference type="Gene3D" id="1.20.59.10">
    <property type="entry name" value="Chorismate mutase"/>
    <property type="match status" value="1"/>
</dbReference>
<evidence type="ECO:0000256" key="5">
    <source>
        <dbReference type="ARBA" id="ARBA00022840"/>
    </source>
</evidence>
<dbReference type="GO" id="GO:0008652">
    <property type="term" value="P:amino acid biosynthetic process"/>
    <property type="evidence" value="ECO:0007669"/>
    <property type="project" value="UniProtKB-KW"/>
</dbReference>
<dbReference type="GO" id="GO:0009073">
    <property type="term" value="P:aromatic amino acid family biosynthetic process"/>
    <property type="evidence" value="ECO:0007669"/>
    <property type="project" value="UniProtKB-KW"/>
</dbReference>
<keyword evidence="7" id="KW-0479">Metal-binding</keyword>
<comment type="catalytic activity">
    <reaction evidence="7">
        <text>shikimate + ATP = 3-phosphoshikimate + ADP + H(+)</text>
        <dbReference type="Rhea" id="RHEA:13121"/>
        <dbReference type="ChEBI" id="CHEBI:15378"/>
        <dbReference type="ChEBI" id="CHEBI:30616"/>
        <dbReference type="ChEBI" id="CHEBI:36208"/>
        <dbReference type="ChEBI" id="CHEBI:145989"/>
        <dbReference type="ChEBI" id="CHEBI:456216"/>
        <dbReference type="EC" id="2.7.1.71"/>
    </reaction>
</comment>
<feature type="domain" description="Chorismate mutase" evidence="8">
    <location>
        <begin position="22"/>
        <end position="112"/>
    </location>
</feature>
<comment type="function">
    <text evidence="7">Catalyzes the specific phosphorylation of the 3-hydroxyl group of shikimic acid using ATP as a cosubstrate.</text>
</comment>
<comment type="subcellular location">
    <subcellularLocation>
        <location evidence="7">Cytoplasm</location>
    </subcellularLocation>
</comment>
<evidence type="ECO:0000256" key="2">
    <source>
        <dbReference type="ARBA" id="ARBA00022679"/>
    </source>
</evidence>
<keyword evidence="4 7" id="KW-0418">Kinase</keyword>
<dbReference type="Gene3D" id="3.40.50.300">
    <property type="entry name" value="P-loop containing nucleotide triphosphate hydrolases"/>
    <property type="match status" value="1"/>
</dbReference>
<dbReference type="EC" id="2.7.1.71" evidence="7"/>
<dbReference type="HOGENOM" id="CLU_091352_0_0_9"/>
<feature type="binding site" evidence="7">
    <location>
        <position position="192"/>
    </location>
    <ligand>
        <name>substrate</name>
    </ligand>
</feature>
<dbReference type="GO" id="GO:0000287">
    <property type="term" value="F:magnesium ion binding"/>
    <property type="evidence" value="ECO:0007669"/>
    <property type="project" value="UniProtKB-UniRule"/>
</dbReference>
<evidence type="ECO:0000313" key="10">
    <source>
        <dbReference type="Proteomes" id="UP000003254"/>
    </source>
</evidence>
<evidence type="ECO:0000259" key="8">
    <source>
        <dbReference type="PROSITE" id="PS51168"/>
    </source>
</evidence>
<gene>
    <name evidence="7 9" type="primary">aroK</name>
    <name evidence="9" type="ORF">RUMLAC_02475</name>
</gene>
<feature type="binding site" evidence="7">
    <location>
        <begin position="124"/>
        <end position="129"/>
    </location>
    <ligand>
        <name>ATP</name>
        <dbReference type="ChEBI" id="CHEBI:30616"/>
    </ligand>
</feature>
<feature type="binding site" evidence="7">
    <location>
        <position position="230"/>
    </location>
    <ligand>
        <name>ATP</name>
        <dbReference type="ChEBI" id="CHEBI:30616"/>
    </ligand>
</feature>
<evidence type="ECO:0000313" key="9">
    <source>
        <dbReference type="EMBL" id="EDY31829.1"/>
    </source>
</evidence>
<feature type="binding site" evidence="7">
    <location>
        <position position="146"/>
    </location>
    <ligand>
        <name>substrate</name>
    </ligand>
</feature>
<dbReference type="PANTHER" id="PTHR21087:SF16">
    <property type="entry name" value="SHIKIMATE KINASE 1, CHLOROPLASTIC"/>
    <property type="match status" value="1"/>
</dbReference>